<dbReference type="EMBL" id="GL378323">
    <property type="protein sequence ID" value="EFJ52675.1"/>
    <property type="molecule type" value="Genomic_DNA"/>
</dbReference>
<dbReference type="Pfam" id="PF01966">
    <property type="entry name" value="HD"/>
    <property type="match status" value="1"/>
</dbReference>
<dbReference type="PANTHER" id="PTHR11373">
    <property type="entry name" value="DEOXYNUCLEOSIDE TRIPHOSPHATE TRIPHOSPHOHYDROLASE"/>
    <property type="match status" value="1"/>
</dbReference>
<gene>
    <name evidence="3" type="ORF">VOLCADRAFT_102651</name>
</gene>
<evidence type="ECO:0000313" key="4">
    <source>
        <dbReference type="Proteomes" id="UP000001058"/>
    </source>
</evidence>
<evidence type="ECO:0000313" key="3">
    <source>
        <dbReference type="EMBL" id="EFJ52675.1"/>
    </source>
</evidence>
<reference evidence="3 4" key="1">
    <citation type="journal article" date="2010" name="Science">
        <title>Genomic analysis of organismal complexity in the multicellular green alga Volvox carteri.</title>
        <authorList>
            <person name="Prochnik S.E."/>
            <person name="Umen J."/>
            <person name="Nedelcu A.M."/>
            <person name="Hallmann A."/>
            <person name="Miller S.M."/>
            <person name="Nishii I."/>
            <person name="Ferris P."/>
            <person name="Kuo A."/>
            <person name="Mitros T."/>
            <person name="Fritz-Laylin L.K."/>
            <person name="Hellsten U."/>
            <person name="Chapman J."/>
            <person name="Simakov O."/>
            <person name="Rensing S.A."/>
            <person name="Terry A."/>
            <person name="Pangilinan J."/>
            <person name="Kapitonov V."/>
            <person name="Jurka J."/>
            <person name="Salamov A."/>
            <person name="Shapiro H."/>
            <person name="Schmutz J."/>
            <person name="Grimwood J."/>
            <person name="Lindquist E."/>
            <person name="Lucas S."/>
            <person name="Grigoriev I.V."/>
            <person name="Schmitt R."/>
            <person name="Kirk D."/>
            <person name="Rokhsar D.S."/>
        </authorList>
    </citation>
    <scope>NUCLEOTIDE SEQUENCE [LARGE SCALE GENOMIC DNA]</scope>
    <source>
        <strain evidence="4">f. Nagariensis / Eve</strain>
    </source>
</reference>
<protein>
    <recommendedName>
        <fullName evidence="2">HD/PDEase domain-containing protein</fullName>
    </recommendedName>
</protein>
<dbReference type="GeneID" id="9621664"/>
<dbReference type="Gene3D" id="1.10.3210.10">
    <property type="entry name" value="Hypothetical protein af1432"/>
    <property type="match status" value="1"/>
</dbReference>
<dbReference type="SMART" id="SM00471">
    <property type="entry name" value="HDc"/>
    <property type="match status" value="1"/>
</dbReference>
<dbReference type="eggNOG" id="KOG2681">
    <property type="taxonomic scope" value="Eukaryota"/>
</dbReference>
<sequence>MAMAQRVENVDTLDELDVFTSQEANNLAQQLESSDNEDTRVLIEHDGEWPGAATIADVVHGTLRLHPLCNVVRFTPHFQRLDRLRQLGVAYSVFPSATHTRLTHSLGVSHLCFELLRKLRDSQRGQLELEERDIRNVALAGLCHDLGHGPLSHVFEREFLRRSGISNWEHEDMSLEMFKDMVDSNGIEGVDQEDFRFIENMIKGVKPEMRAKWPAGKRFLFDIVSNDYTGVDMDRADYLQRDALMCGRFRLNCNFQDLLSYARVVDDQICYPTWQLHNVWFVYSERVRMFREVYTHRRTKAAELMAVDALMMANQALHFSNRIASPKEYLTLNDELFSMIEHYHITHNEAFRRLGGAEQRRLAEAQQVLGRIHRGALYDCCGECEVPERMLLDGTWDKLCKEFRDDVVASYDAQLLPTDIMLDLNQIDYGKGGVDPMAKVGFYKGDGDGLVKVPADLEQLRGCERPSCFKTRTLRVFVRQPGQRRAASAAFQEWCRRRLGSDVRVDTEMLDEREDPRRSYGVASAAATGCLGKRIAQRSAADPRRWEAAAAASPLSPQPVTPASKKCKTTEAANNSATVDVEL</sequence>
<dbReference type="Proteomes" id="UP000001058">
    <property type="component" value="Unassembled WGS sequence"/>
</dbReference>
<accession>D8THA3</accession>
<feature type="domain" description="HD/PDEase" evidence="2">
    <location>
        <begin position="97"/>
        <end position="248"/>
    </location>
</feature>
<dbReference type="InterPro" id="IPR050135">
    <property type="entry name" value="dGTPase-like"/>
</dbReference>
<proteinExistence type="predicted"/>
<dbReference type="InterPro" id="IPR006674">
    <property type="entry name" value="HD_domain"/>
</dbReference>
<dbReference type="GO" id="GO:0005634">
    <property type="term" value="C:nucleus"/>
    <property type="evidence" value="ECO:0007669"/>
    <property type="project" value="TreeGrafter"/>
</dbReference>
<feature type="compositionally biased region" description="Polar residues" evidence="1">
    <location>
        <begin position="571"/>
        <end position="583"/>
    </location>
</feature>
<dbReference type="Gene3D" id="3.30.70.2760">
    <property type="match status" value="1"/>
</dbReference>
<dbReference type="GO" id="GO:0008832">
    <property type="term" value="F:dGTPase activity"/>
    <property type="evidence" value="ECO:0007669"/>
    <property type="project" value="TreeGrafter"/>
</dbReference>
<dbReference type="OrthoDB" id="9991235at2759"/>
<feature type="region of interest" description="Disordered" evidence="1">
    <location>
        <begin position="542"/>
        <end position="583"/>
    </location>
</feature>
<organism evidence="4">
    <name type="scientific">Volvox carteri f. nagariensis</name>
    <dbReference type="NCBI Taxonomy" id="3068"/>
    <lineage>
        <taxon>Eukaryota</taxon>
        <taxon>Viridiplantae</taxon>
        <taxon>Chlorophyta</taxon>
        <taxon>core chlorophytes</taxon>
        <taxon>Chlorophyceae</taxon>
        <taxon>CS clade</taxon>
        <taxon>Chlamydomonadales</taxon>
        <taxon>Volvocaceae</taxon>
        <taxon>Volvox</taxon>
    </lineage>
</organism>
<evidence type="ECO:0000256" key="1">
    <source>
        <dbReference type="SAM" id="MobiDB-lite"/>
    </source>
</evidence>
<dbReference type="KEGG" id="vcn:VOLCADRAFT_102651"/>
<dbReference type="InterPro" id="IPR003607">
    <property type="entry name" value="HD/PDEase_dom"/>
</dbReference>
<evidence type="ECO:0000259" key="2">
    <source>
        <dbReference type="SMART" id="SM00471"/>
    </source>
</evidence>
<dbReference type="AlphaFoldDB" id="D8THA3"/>
<dbReference type="SUPFAM" id="SSF109604">
    <property type="entry name" value="HD-domain/PDEase-like"/>
    <property type="match status" value="1"/>
</dbReference>
<dbReference type="RefSeq" id="XP_002945680.1">
    <property type="nucleotide sequence ID" value="XM_002945634.1"/>
</dbReference>
<dbReference type="InParanoid" id="D8THA3"/>
<keyword evidence="4" id="KW-1185">Reference proteome</keyword>
<name>D8THA3_VOLCA</name>
<dbReference type="CDD" id="cd00077">
    <property type="entry name" value="HDc"/>
    <property type="match status" value="1"/>
</dbReference>
<dbReference type="GO" id="GO:0006203">
    <property type="term" value="P:dGTP catabolic process"/>
    <property type="evidence" value="ECO:0007669"/>
    <property type="project" value="TreeGrafter"/>
</dbReference>
<dbReference type="PANTHER" id="PTHR11373:SF4">
    <property type="entry name" value="DEOXYNUCLEOSIDE TRIPHOSPHATE TRIPHOSPHOHYDROLASE SAMHD1"/>
    <property type="match status" value="1"/>
</dbReference>